<keyword evidence="2" id="KW-0732">Signal</keyword>
<reference evidence="3" key="1">
    <citation type="submission" date="2022-01" db="EMBL/GenBank/DDBJ databases">
        <authorList>
            <person name="King R."/>
        </authorList>
    </citation>
    <scope>NUCLEOTIDE SEQUENCE</scope>
</reference>
<dbReference type="EMBL" id="OU895878">
    <property type="protein sequence ID" value="CAG9803177.1"/>
    <property type="molecule type" value="Genomic_DNA"/>
</dbReference>
<organism evidence="3 4">
    <name type="scientific">Chironomus riparius</name>
    <dbReference type="NCBI Taxonomy" id="315576"/>
    <lineage>
        <taxon>Eukaryota</taxon>
        <taxon>Metazoa</taxon>
        <taxon>Ecdysozoa</taxon>
        <taxon>Arthropoda</taxon>
        <taxon>Hexapoda</taxon>
        <taxon>Insecta</taxon>
        <taxon>Pterygota</taxon>
        <taxon>Neoptera</taxon>
        <taxon>Endopterygota</taxon>
        <taxon>Diptera</taxon>
        <taxon>Nematocera</taxon>
        <taxon>Chironomoidea</taxon>
        <taxon>Chironomidae</taxon>
        <taxon>Chironominae</taxon>
        <taxon>Chironomus</taxon>
    </lineage>
</organism>
<evidence type="ECO:0000256" key="1">
    <source>
        <dbReference type="SAM" id="Phobius"/>
    </source>
</evidence>
<evidence type="ECO:0000313" key="4">
    <source>
        <dbReference type="Proteomes" id="UP001153620"/>
    </source>
</evidence>
<dbReference type="Proteomes" id="UP001153620">
    <property type="component" value="Chromosome 2"/>
</dbReference>
<keyword evidence="1" id="KW-0812">Transmembrane</keyword>
<feature type="chain" id="PRO_5040396949" description="Envelope protein" evidence="2">
    <location>
        <begin position="19"/>
        <end position="549"/>
    </location>
</feature>
<name>A0A9N9RTS7_9DIPT</name>
<proteinExistence type="predicted"/>
<evidence type="ECO:0008006" key="5">
    <source>
        <dbReference type="Google" id="ProtNLM"/>
    </source>
</evidence>
<accession>A0A9N9RTS7</accession>
<evidence type="ECO:0000313" key="3">
    <source>
        <dbReference type="EMBL" id="CAG9803177.1"/>
    </source>
</evidence>
<sequence>MNLKSIIFIIINILFVHGLDINPLEPGILMEKYGETVSVEKYLNVAVKFKFSAFNIEELTKTMSIMEKLCKMIEVKFEDEHPLCQDQVQHNKAFINEINEKFGYLQKFGDINSGGTAENLEVKDLKTFEFTEEISNNLATKIDQISTYINSTLDKVSKISGSLTVKAGECTERIVSISFKFEDLRSYFKNKLSEIERIIDSAAKLEVSPLLLSTGFKDMLKSIKVEKHRQIIDFDKMDFADFKVLSKVAVHKDDKASYIILSLPMTAKQNDSYELIQLRPIPKLEDNILTFINLEANFIVRNENSDGSYVQLENLNDCKYYDNKYYCDNLNFIHKPSNSCIALILKNHRKDNLIEFSNLSSCKLSAMAIFANIAIKLHAKNSYLAILSKKAELSFNSGLRKITKGIFLIHENKPGSIEIDGIELNFHKDFHDAGEFQVMSEVQAYSYSSPKHSQLFDLNRMDFRRITSPKLSSFEELNELSTDVECLSEKFLNNMANLASMLIIVFGLGLVAFVLIYHSKVHDNFRKILKMLYGKRKYVVKNYGSQQCQ</sequence>
<feature type="transmembrane region" description="Helical" evidence="1">
    <location>
        <begin position="495"/>
        <end position="517"/>
    </location>
</feature>
<feature type="signal peptide" evidence="2">
    <location>
        <begin position="1"/>
        <end position="18"/>
    </location>
</feature>
<reference evidence="3" key="2">
    <citation type="submission" date="2022-10" db="EMBL/GenBank/DDBJ databases">
        <authorList>
            <consortium name="ENA_rothamsted_submissions"/>
            <consortium name="culmorum"/>
            <person name="King R."/>
        </authorList>
    </citation>
    <scope>NUCLEOTIDE SEQUENCE</scope>
</reference>
<keyword evidence="4" id="KW-1185">Reference proteome</keyword>
<protein>
    <recommendedName>
        <fullName evidence="5">Envelope protein</fullName>
    </recommendedName>
</protein>
<gene>
    <name evidence="3" type="ORF">CHIRRI_LOCUS6078</name>
</gene>
<keyword evidence="1" id="KW-1133">Transmembrane helix</keyword>
<dbReference type="AlphaFoldDB" id="A0A9N9RTS7"/>
<keyword evidence="1" id="KW-0472">Membrane</keyword>
<evidence type="ECO:0000256" key="2">
    <source>
        <dbReference type="SAM" id="SignalP"/>
    </source>
</evidence>